<evidence type="ECO:0000313" key="3">
    <source>
        <dbReference type="Proteomes" id="UP000267798"/>
    </source>
</evidence>
<evidence type="ECO:0000313" key="2">
    <source>
        <dbReference type="EMBL" id="RJX41828.1"/>
    </source>
</evidence>
<dbReference type="Pfam" id="PF00535">
    <property type="entry name" value="Glycos_transf_2"/>
    <property type="match status" value="1"/>
</dbReference>
<name>A0A3A6PQU8_9BACL</name>
<dbReference type="CDD" id="cd00761">
    <property type="entry name" value="Glyco_tranf_GTA_type"/>
    <property type="match status" value="1"/>
</dbReference>
<dbReference type="AlphaFoldDB" id="A0A3A6PQU8"/>
<proteinExistence type="predicted"/>
<dbReference type="Proteomes" id="UP000267798">
    <property type="component" value="Unassembled WGS sequence"/>
</dbReference>
<accession>A0A3A6PQU8</accession>
<dbReference type="Gene3D" id="3.90.550.10">
    <property type="entry name" value="Spore Coat Polysaccharide Biosynthesis Protein SpsA, Chain A"/>
    <property type="match status" value="1"/>
</dbReference>
<feature type="domain" description="Glycosyltransferase 2-like" evidence="1">
    <location>
        <begin position="6"/>
        <end position="151"/>
    </location>
</feature>
<sequence length="353" mass="41123">MEQLVSIVMPTYNRAKIISGAIESIMRQPYANWELIVVDDRSTDETEAVIREWTARDARIRYVRNERAKGPGGARNTGMLAAKGEFLAFLDSDDEWFPCHLSDSMDAHAQAQADVTFALWVERHGDVASYTFDNEVERGLLNKMRNTFETQNEGEVIIFEKGLFEAFLSHTRNFFQLNTMMFRRKLLDEVGLINEQFHLGEDTTFLLRFFDNYRIALQTKPHSVYQESPDSLYFFCDRWLLDPDTIHLHEEIYSKIEGLSFKSIKVREHIRELVAQSDSISHKSRQLSYIDIGIASKYYTLGYLNRHDRKLALQYCRQSIQSKVTIFNLLLYVKLLLSSRKGSAFLQKALNLW</sequence>
<keyword evidence="3" id="KW-1185">Reference proteome</keyword>
<dbReference type="PANTHER" id="PTHR43685">
    <property type="entry name" value="GLYCOSYLTRANSFERASE"/>
    <property type="match status" value="1"/>
</dbReference>
<dbReference type="InterPro" id="IPR001173">
    <property type="entry name" value="Glyco_trans_2-like"/>
</dbReference>
<dbReference type="InterPro" id="IPR029044">
    <property type="entry name" value="Nucleotide-diphossugar_trans"/>
</dbReference>
<evidence type="ECO:0000259" key="1">
    <source>
        <dbReference type="Pfam" id="PF00535"/>
    </source>
</evidence>
<dbReference type="EMBL" id="QXQB01000001">
    <property type="protein sequence ID" value="RJX41828.1"/>
    <property type="molecule type" value="Genomic_DNA"/>
</dbReference>
<gene>
    <name evidence="2" type="ORF">D3P09_04200</name>
</gene>
<dbReference type="OrthoDB" id="9785185at2"/>
<dbReference type="PANTHER" id="PTHR43685:SF2">
    <property type="entry name" value="GLYCOSYLTRANSFERASE 2-LIKE DOMAIN-CONTAINING PROTEIN"/>
    <property type="match status" value="1"/>
</dbReference>
<dbReference type="SUPFAM" id="SSF53448">
    <property type="entry name" value="Nucleotide-diphospho-sugar transferases"/>
    <property type="match status" value="1"/>
</dbReference>
<reference evidence="2 3" key="1">
    <citation type="submission" date="2018-09" db="EMBL/GenBank/DDBJ databases">
        <title>Paenibacillus aracenensis nov. sp. isolated from a cave in southern Spain.</title>
        <authorList>
            <person name="Jurado V."/>
            <person name="Gutierrez-Patricio S."/>
            <person name="Gonzalez-Pimentel J.L."/>
            <person name="Miller A.Z."/>
            <person name="Laiz L."/>
            <person name="Saiz-Jimenez C."/>
        </authorList>
    </citation>
    <scope>NUCLEOTIDE SEQUENCE [LARGE SCALE GENOMIC DNA]</scope>
    <source>
        <strain evidence="2 3">JCM 19203</strain>
    </source>
</reference>
<keyword evidence="2" id="KW-0808">Transferase</keyword>
<dbReference type="InterPro" id="IPR050834">
    <property type="entry name" value="Glycosyltransf_2"/>
</dbReference>
<protein>
    <submittedName>
        <fullName evidence="2">Glycosyltransferase</fullName>
    </submittedName>
</protein>
<dbReference type="GO" id="GO:0016740">
    <property type="term" value="F:transferase activity"/>
    <property type="evidence" value="ECO:0007669"/>
    <property type="project" value="UniProtKB-KW"/>
</dbReference>
<comment type="caution">
    <text evidence="2">The sequence shown here is derived from an EMBL/GenBank/DDBJ whole genome shotgun (WGS) entry which is preliminary data.</text>
</comment>
<organism evidence="2 3">
    <name type="scientific">Paenibacillus pinisoli</name>
    <dbReference type="NCBI Taxonomy" id="1276110"/>
    <lineage>
        <taxon>Bacteria</taxon>
        <taxon>Bacillati</taxon>
        <taxon>Bacillota</taxon>
        <taxon>Bacilli</taxon>
        <taxon>Bacillales</taxon>
        <taxon>Paenibacillaceae</taxon>
        <taxon>Paenibacillus</taxon>
    </lineage>
</organism>